<feature type="transmembrane region" description="Helical" evidence="6">
    <location>
        <begin position="123"/>
        <end position="142"/>
    </location>
</feature>
<reference evidence="8" key="3">
    <citation type="submission" date="2023-10" db="EMBL/GenBank/DDBJ databases">
        <title>Pathogen: clinical or host-associated sample.</title>
        <authorList>
            <person name="Hergert J."/>
            <person name="Casey R."/>
            <person name="Wagner J."/>
            <person name="Young E.L."/>
            <person name="Oakeson K.F."/>
        </authorList>
    </citation>
    <scope>NUCLEOTIDE SEQUENCE</scope>
    <source>
        <strain evidence="8">2021CK-01020</strain>
    </source>
</reference>
<dbReference type="PANTHER" id="PTHR30520">
    <property type="entry name" value="FORMATE TRANSPORTER-RELATED"/>
    <property type="match status" value="1"/>
</dbReference>
<evidence type="ECO:0000256" key="6">
    <source>
        <dbReference type="SAM" id="Phobius"/>
    </source>
</evidence>
<organism evidence="7 9">
    <name type="scientific">Pseudomonas aeruginosa</name>
    <dbReference type="NCBI Taxonomy" id="287"/>
    <lineage>
        <taxon>Bacteria</taxon>
        <taxon>Pseudomonadati</taxon>
        <taxon>Pseudomonadota</taxon>
        <taxon>Gammaproteobacteria</taxon>
        <taxon>Pseudomonadales</taxon>
        <taxon>Pseudomonadaceae</taxon>
        <taxon>Pseudomonas</taxon>
    </lineage>
</organism>
<feature type="compositionally biased region" description="Basic and acidic residues" evidence="5">
    <location>
        <begin position="58"/>
        <end position="68"/>
    </location>
</feature>
<feature type="region of interest" description="Disordered" evidence="5">
    <location>
        <begin position="1"/>
        <end position="68"/>
    </location>
</feature>
<keyword evidence="4 6" id="KW-0472">Membrane</keyword>
<feature type="transmembrane region" description="Helical" evidence="6">
    <location>
        <begin position="173"/>
        <end position="198"/>
    </location>
</feature>
<keyword evidence="3 6" id="KW-1133">Transmembrane helix</keyword>
<evidence type="ECO:0000256" key="3">
    <source>
        <dbReference type="ARBA" id="ARBA00022989"/>
    </source>
</evidence>
<feature type="transmembrane region" description="Helical" evidence="6">
    <location>
        <begin position="287"/>
        <end position="309"/>
    </location>
</feature>
<feature type="transmembrane region" description="Helical" evidence="6">
    <location>
        <begin position="218"/>
        <end position="240"/>
    </location>
</feature>
<dbReference type="KEGG" id="paeb:NCGM1900_3639"/>
<dbReference type="PANTHER" id="PTHR30520:SF2">
    <property type="entry name" value="INNER MEMBRANE PROTEIN YFDC"/>
    <property type="match status" value="1"/>
</dbReference>
<feature type="compositionally biased region" description="Basic and acidic residues" evidence="5">
    <location>
        <begin position="30"/>
        <end position="48"/>
    </location>
</feature>
<dbReference type="InterPro" id="IPR023271">
    <property type="entry name" value="Aquaporin-like"/>
</dbReference>
<dbReference type="GO" id="GO:0015499">
    <property type="term" value="F:formate transmembrane transporter activity"/>
    <property type="evidence" value="ECO:0007669"/>
    <property type="project" value="TreeGrafter"/>
</dbReference>
<dbReference type="Pfam" id="PF01226">
    <property type="entry name" value="Form_Nir_trans"/>
    <property type="match status" value="1"/>
</dbReference>
<evidence type="ECO:0000313" key="7">
    <source>
        <dbReference type="EMBL" id="MUI38700.1"/>
    </source>
</evidence>
<dbReference type="FunFam" id="1.20.1080.10:FF:000010">
    <property type="entry name" value="Inner membrane protein"/>
    <property type="match status" value="1"/>
</dbReference>
<evidence type="ECO:0000256" key="1">
    <source>
        <dbReference type="ARBA" id="ARBA00004141"/>
    </source>
</evidence>
<dbReference type="GO" id="GO:0005886">
    <property type="term" value="C:plasma membrane"/>
    <property type="evidence" value="ECO:0007669"/>
    <property type="project" value="TreeGrafter"/>
</dbReference>
<dbReference type="Proteomes" id="UP000433532">
    <property type="component" value="Unassembled WGS sequence"/>
</dbReference>
<sequence length="318" mass="34510">MANDKQTSTPGPRQPAKGGAAGKRQGRAAEGARKPRARGEERKEKPADGRSATALTANERREIDDKQPPRAAVLHEVIRVQGEHELQRTLAALWWSAVAAGLTIGLSLMGMGLFRAALPEQEWAIIVSSFGYPMGFLAVILARQQLFTENTLTAVLPVMTEPTLEKAWQLLRLWSVVLFGNIVGTLLFAWAVLHLPIFNEAADAAFLEIGREVMHNDLAQMFAKGIVSGWMIATMVWLIPAAEGAKIWIIAMVTYLMALGSFTHIVVGSAEVGYLAFAGEIDWSEFLLKFALPTLGGNIVGGSLIFALISHAQIRSEG</sequence>
<dbReference type="AlphaFoldDB" id="A0A233SHW2"/>
<dbReference type="Proteomes" id="UP001297540">
    <property type="component" value="Chromosome"/>
</dbReference>
<dbReference type="EMBL" id="WOAD01000034">
    <property type="protein sequence ID" value="MUI38700.1"/>
    <property type="molecule type" value="Genomic_DNA"/>
</dbReference>
<evidence type="ECO:0000256" key="4">
    <source>
        <dbReference type="ARBA" id="ARBA00023136"/>
    </source>
</evidence>
<reference evidence="8" key="2">
    <citation type="submission" date="2023-06" db="EMBL/GenBank/DDBJ databases">
        <authorList>
            <consortium name="Clinical and Environmental Microbiology Branch: Whole genome sequencing antimicrobial resistance pathogens in the healthcare setting"/>
        </authorList>
    </citation>
    <scope>NUCLEOTIDE SEQUENCE</scope>
    <source>
        <strain evidence="8">2021CK-01020</strain>
    </source>
</reference>
<dbReference type="EMBL" id="CP136986">
    <property type="protein sequence ID" value="WOS80460.1"/>
    <property type="molecule type" value="Genomic_DNA"/>
</dbReference>
<gene>
    <name evidence="7" type="ORF">GNQ48_27210</name>
    <name evidence="8" type="ORF">L4V69_15285</name>
</gene>
<dbReference type="RefSeq" id="WP_003090842.1">
    <property type="nucleotide sequence ID" value="NZ_AP014622.1"/>
</dbReference>
<accession>A0A233SHW2</accession>
<proteinExistence type="predicted"/>
<evidence type="ECO:0000313" key="8">
    <source>
        <dbReference type="EMBL" id="WOS80460.1"/>
    </source>
</evidence>
<evidence type="ECO:0000256" key="2">
    <source>
        <dbReference type="ARBA" id="ARBA00022692"/>
    </source>
</evidence>
<dbReference type="Gene3D" id="1.20.1080.10">
    <property type="entry name" value="Glycerol uptake facilitator protein"/>
    <property type="match status" value="1"/>
</dbReference>
<keyword evidence="2 6" id="KW-0812">Transmembrane</keyword>
<reference evidence="7 9" key="1">
    <citation type="submission" date="2019-11" db="EMBL/GenBank/DDBJ databases">
        <title>Genomes of ocular Pseudomonas aeruginosa isolates.</title>
        <authorList>
            <person name="Khan M."/>
            <person name="Rice S.A."/>
            <person name="Willcox M.D.P."/>
            <person name="Stapleton F."/>
        </authorList>
    </citation>
    <scope>NUCLEOTIDE SEQUENCE [LARGE SCALE GENOMIC DNA]</scope>
    <source>
        <strain evidence="7 9">PA221</strain>
    </source>
</reference>
<evidence type="ECO:0000313" key="9">
    <source>
        <dbReference type="Proteomes" id="UP000433532"/>
    </source>
</evidence>
<protein>
    <submittedName>
        <fullName evidence="8">Formate/nitrite transporter family protein</fullName>
    </submittedName>
</protein>
<evidence type="ECO:0000256" key="5">
    <source>
        <dbReference type="SAM" id="MobiDB-lite"/>
    </source>
</evidence>
<dbReference type="InterPro" id="IPR000292">
    <property type="entry name" value="For/NO2_transpt"/>
</dbReference>
<feature type="transmembrane region" description="Helical" evidence="6">
    <location>
        <begin position="247"/>
        <end position="267"/>
    </location>
</feature>
<comment type="subcellular location">
    <subcellularLocation>
        <location evidence="1">Membrane</location>
        <topology evidence="1">Multi-pass membrane protein</topology>
    </subcellularLocation>
</comment>
<feature type="transmembrane region" description="Helical" evidence="6">
    <location>
        <begin position="92"/>
        <end position="117"/>
    </location>
</feature>
<name>A0A233SHW2_PSEAI</name>